<dbReference type="GO" id="GO:0042121">
    <property type="term" value="P:alginic acid biosynthetic process"/>
    <property type="evidence" value="ECO:0007669"/>
    <property type="project" value="InterPro"/>
</dbReference>
<evidence type="ECO:0000313" key="12">
    <source>
        <dbReference type="Proteomes" id="UP000199024"/>
    </source>
</evidence>
<reference evidence="11 12" key="1">
    <citation type="submission" date="2016-10" db="EMBL/GenBank/DDBJ databases">
        <authorList>
            <person name="de Groot N.N."/>
        </authorList>
    </citation>
    <scope>NUCLEOTIDE SEQUENCE [LARGE SCALE GENOMIC DNA]</scope>
    <source>
        <strain evidence="11 12">DSM 21001</strain>
    </source>
</reference>
<keyword evidence="8 9" id="KW-0012">Acyltransferase</keyword>
<protein>
    <submittedName>
        <fullName evidence="11">D-alanyl-lipoteichoic acid acyltransferase DltB, MBOAT superfamily</fullName>
    </submittedName>
</protein>
<sequence>MLLSTPAFFVFFLLIWLLYWALASYRTARLAIVVAANLFFLGKFGLLYLLLLPATAAVDYCVGLGLARTEDTTKRRLLLAASLVVNVGLLLTTKLIPFVGANKLAPLLTLSLSFYCFQSLTYTIDLYRREEDAEAQANYLTYLSGALFFPVMIAGPILRLNGFLKQLVQPLQLTPEMAGRALLLIGIGLVKKLLIADYLAENLVTRVFDTPTLYSGLEVLAAIYGYALQLFFDFSGYTDIALGAGLLMGLRLPENFNRPYLALNLMDFWRRWHISFSTWLRDYIQERLPQNRRKKPMLSYCYTVIVTFLLGGLWHGIGWTFLTWGALHGVVLACVRIYKNQQPRGKKATRWGTIAATLLTFHFVCFTWIFFNASSIANAWEILTRLGTLATTAQSWSHDNLSLPILGVLALAAVLHCLPVKLLDRSANLLGSLPFWLQGAALAALVLLIQTLSGRGSATFIYGSF</sequence>
<evidence type="ECO:0000256" key="5">
    <source>
        <dbReference type="ARBA" id="ARBA00022692"/>
    </source>
</evidence>
<evidence type="ECO:0000256" key="4">
    <source>
        <dbReference type="ARBA" id="ARBA00022679"/>
    </source>
</evidence>
<keyword evidence="6 10" id="KW-1133">Transmembrane helix</keyword>
<dbReference type="STRING" id="474950.SAMN05421771_0879"/>
<dbReference type="GO" id="GO:0005886">
    <property type="term" value="C:plasma membrane"/>
    <property type="evidence" value="ECO:0007669"/>
    <property type="project" value="UniProtKB-SubCell"/>
</dbReference>
<keyword evidence="4 9" id="KW-0808">Transferase</keyword>
<dbReference type="OrthoDB" id="9805788at2"/>
<evidence type="ECO:0000256" key="7">
    <source>
        <dbReference type="ARBA" id="ARBA00023136"/>
    </source>
</evidence>
<feature type="transmembrane region" description="Helical" evidence="10">
    <location>
        <begin position="297"/>
        <end position="315"/>
    </location>
</feature>
<evidence type="ECO:0000256" key="3">
    <source>
        <dbReference type="ARBA" id="ARBA00022475"/>
    </source>
</evidence>
<feature type="transmembrane region" description="Helical" evidence="10">
    <location>
        <begin position="47"/>
        <end position="66"/>
    </location>
</feature>
<dbReference type="Proteomes" id="UP000199024">
    <property type="component" value="Unassembled WGS sequence"/>
</dbReference>
<gene>
    <name evidence="11" type="ORF">SAMN05421771_0879</name>
</gene>
<comment type="similarity">
    <text evidence="2 9">Belongs to the membrane-bound acyltransferase family.</text>
</comment>
<keyword evidence="3 9" id="KW-1003">Cell membrane</keyword>
<dbReference type="Pfam" id="PF03062">
    <property type="entry name" value="MBOAT"/>
    <property type="match status" value="1"/>
</dbReference>
<evidence type="ECO:0000256" key="1">
    <source>
        <dbReference type="ARBA" id="ARBA00004651"/>
    </source>
</evidence>
<dbReference type="InterPro" id="IPR051085">
    <property type="entry name" value="MB_O-acyltransferase"/>
</dbReference>
<evidence type="ECO:0000313" key="11">
    <source>
        <dbReference type="EMBL" id="SFS04217.1"/>
    </source>
</evidence>
<accession>A0A1I6LKZ5</accession>
<dbReference type="PANTHER" id="PTHR13285">
    <property type="entry name" value="ACYLTRANSFERASE"/>
    <property type="match status" value="1"/>
</dbReference>
<dbReference type="InterPro" id="IPR024194">
    <property type="entry name" value="Ac/AlaTfrase_AlgI/DltB"/>
</dbReference>
<organism evidence="11 12">
    <name type="scientific">Granulicella pectinivorans</name>
    <dbReference type="NCBI Taxonomy" id="474950"/>
    <lineage>
        <taxon>Bacteria</taxon>
        <taxon>Pseudomonadati</taxon>
        <taxon>Acidobacteriota</taxon>
        <taxon>Terriglobia</taxon>
        <taxon>Terriglobales</taxon>
        <taxon>Acidobacteriaceae</taxon>
        <taxon>Granulicella</taxon>
    </lineage>
</organism>
<dbReference type="EMBL" id="FOZL01000001">
    <property type="protein sequence ID" value="SFS04217.1"/>
    <property type="molecule type" value="Genomic_DNA"/>
</dbReference>
<evidence type="ECO:0000256" key="8">
    <source>
        <dbReference type="ARBA" id="ARBA00023315"/>
    </source>
</evidence>
<name>A0A1I6LKZ5_9BACT</name>
<evidence type="ECO:0000256" key="2">
    <source>
        <dbReference type="ARBA" id="ARBA00010323"/>
    </source>
</evidence>
<dbReference type="InterPro" id="IPR004299">
    <property type="entry name" value="MBOAT_fam"/>
</dbReference>
<feature type="transmembrane region" description="Helical" evidence="10">
    <location>
        <begin position="401"/>
        <end position="423"/>
    </location>
</feature>
<keyword evidence="7 9" id="KW-0472">Membrane</keyword>
<keyword evidence="12" id="KW-1185">Reference proteome</keyword>
<dbReference type="RefSeq" id="WP_089836958.1">
    <property type="nucleotide sequence ID" value="NZ_FOZL01000001.1"/>
</dbReference>
<evidence type="ECO:0000256" key="9">
    <source>
        <dbReference type="PIRNR" id="PIRNR016636"/>
    </source>
</evidence>
<comment type="subcellular location">
    <subcellularLocation>
        <location evidence="1">Cell membrane</location>
        <topology evidence="1">Multi-pass membrane protein</topology>
    </subcellularLocation>
</comment>
<dbReference type="PIRSF" id="PIRSF016636">
    <property type="entry name" value="AlgI_DltB"/>
    <property type="match status" value="1"/>
</dbReference>
<feature type="transmembrane region" description="Helical" evidence="10">
    <location>
        <begin position="351"/>
        <end position="371"/>
    </location>
</feature>
<feature type="transmembrane region" description="Helical" evidence="10">
    <location>
        <begin position="105"/>
        <end position="127"/>
    </location>
</feature>
<feature type="transmembrane region" description="Helical" evidence="10">
    <location>
        <begin position="78"/>
        <end position="99"/>
    </location>
</feature>
<dbReference type="PIRSF" id="PIRSF500217">
    <property type="entry name" value="AlgI"/>
    <property type="match status" value="1"/>
</dbReference>
<feature type="transmembrane region" description="Helical" evidence="10">
    <location>
        <begin position="321"/>
        <end position="339"/>
    </location>
</feature>
<proteinExistence type="inferred from homology"/>
<feature type="transmembrane region" description="Helical" evidence="10">
    <location>
        <begin position="139"/>
        <end position="158"/>
    </location>
</feature>
<dbReference type="InterPro" id="IPR028362">
    <property type="entry name" value="AlgI"/>
</dbReference>
<dbReference type="PANTHER" id="PTHR13285:SF23">
    <property type="entry name" value="TEICHOIC ACID D-ALANYLTRANSFERASE"/>
    <property type="match status" value="1"/>
</dbReference>
<feature type="transmembrane region" description="Helical" evidence="10">
    <location>
        <begin position="178"/>
        <end position="200"/>
    </location>
</feature>
<feature type="transmembrane region" description="Helical" evidence="10">
    <location>
        <begin position="435"/>
        <end position="453"/>
    </location>
</feature>
<keyword evidence="5 10" id="KW-0812">Transmembrane</keyword>
<evidence type="ECO:0000256" key="6">
    <source>
        <dbReference type="ARBA" id="ARBA00022989"/>
    </source>
</evidence>
<evidence type="ECO:0000256" key="10">
    <source>
        <dbReference type="SAM" id="Phobius"/>
    </source>
</evidence>
<dbReference type="GO" id="GO:0016746">
    <property type="term" value="F:acyltransferase activity"/>
    <property type="evidence" value="ECO:0007669"/>
    <property type="project" value="UniProtKB-KW"/>
</dbReference>
<dbReference type="AlphaFoldDB" id="A0A1I6LKZ5"/>